<feature type="region of interest" description="Disordered" evidence="1">
    <location>
        <begin position="536"/>
        <end position="560"/>
    </location>
</feature>
<feature type="compositionally biased region" description="Low complexity" evidence="1">
    <location>
        <begin position="871"/>
        <end position="892"/>
    </location>
</feature>
<feature type="region of interest" description="Disordered" evidence="1">
    <location>
        <begin position="916"/>
        <end position="936"/>
    </location>
</feature>
<feature type="compositionally biased region" description="Low complexity" evidence="1">
    <location>
        <begin position="924"/>
        <end position="936"/>
    </location>
</feature>
<feature type="compositionally biased region" description="Low complexity" evidence="1">
    <location>
        <begin position="546"/>
        <end position="560"/>
    </location>
</feature>
<name>A0A0V0QQJ9_PSEPJ</name>
<evidence type="ECO:0000256" key="1">
    <source>
        <dbReference type="SAM" id="MobiDB-lite"/>
    </source>
</evidence>
<dbReference type="AlphaFoldDB" id="A0A0V0QQJ9"/>
<feature type="region of interest" description="Disordered" evidence="1">
    <location>
        <begin position="269"/>
        <end position="302"/>
    </location>
</feature>
<feature type="region of interest" description="Disordered" evidence="1">
    <location>
        <begin position="831"/>
        <end position="894"/>
    </location>
</feature>
<evidence type="ECO:0000313" key="3">
    <source>
        <dbReference type="Proteomes" id="UP000054937"/>
    </source>
</evidence>
<dbReference type="OrthoDB" id="303597at2759"/>
<accession>A0A0V0QQJ9</accession>
<evidence type="ECO:0000313" key="2">
    <source>
        <dbReference type="EMBL" id="KRX04559.1"/>
    </source>
</evidence>
<dbReference type="SUPFAM" id="SSF48452">
    <property type="entry name" value="TPR-like"/>
    <property type="match status" value="1"/>
</dbReference>
<feature type="compositionally biased region" description="Basic and acidic residues" evidence="1">
    <location>
        <begin position="269"/>
        <end position="284"/>
    </location>
</feature>
<sequence>MKHQYIKQNYQYEDNQNQPNQNKQTSKNLQKYSIINNNDKDKQTQNSIINEQIQDENSNIYDYNQSVNDMKYSNNLNYDNMQETNHSEVLRNSMINNQQKYENQKIYSKFQNLVNNGMNEIQQKNIAQGMIDIKKGCYYRRIGDLQTAINILEQAEELVLETGFDEYAGLTYLNLSAIKSQIQDNNSSKHYSVEAINQFQEKLKIYCQQKVLSDLQKDQLFLELAQNLSMSYYNLAISYQKMGEINEAKNSMENSVKVAFINLGEKHALSQSERKQPVSQRKENINQNNNNNNTSIQKPPKPVIRELFGSPKTEIRKNELLNKYLAPENQKEEINKENNQINNQSLERFLALKKEGVLKNQILLKNGVQISNKNQVWSDEENEIEEDIDINIDTQEEISLNNAKEIVNISNNKNKAQQKEKKCSQNDFLADFEHFRQKSIQKEEYVDQNQIQSFYKENSQIDENLSQQLSGDIMKKDIQIELTELQQKHIFQAEFDILFDSDTMNRHMGDNYNNFNNNNSNFSSYNQVDQFQQKKGFQLPPIPGSTQQNNTTINKNQTNSTNNQFQQIPQVNQINFQQSFMSNQFLNPLVIQQQQQIGQQNVKSSLQNFSQYNYQQQGQQSQPSQQLQQQMQINNLPLPPQPQASSQSLQKSDSSQSNQQNQGFSINPINNLLLNNTTTNNIINNNVNQNSGLENIKNGNNIGSSLQNNPTVQYQIFKLPNEVINAKRKNSSFQQIDLQSEVQKKVKIDKDNKFLEKGFIKSIQKNIFKDGFLTIKQNQQIDSTEVIKQQQFQQINPYSLLQNQNNQNKALNNVLKNLLLEGISSSKSNINQLQQNKKKEQPNQSQQKQSQPLKKRGKNIIDTESDDDFNNDQNSKQYYSSNSPSQSNNNNDKNMEMDIDIEQNSINSNEDIEDFENKNKDMSNNENEANLNHNKNNKLSDNFEIELQKWRQKIANMQAQYKQIKQNNNQHRNITNNVIQKYERSQIKSYVANKYFDTIQSQLHQY</sequence>
<proteinExistence type="predicted"/>
<reference evidence="2 3" key="1">
    <citation type="journal article" date="2015" name="Sci. Rep.">
        <title>Genome of the facultative scuticociliatosis pathogen Pseudocohnilembus persalinus provides insight into its virulence through horizontal gene transfer.</title>
        <authorList>
            <person name="Xiong J."/>
            <person name="Wang G."/>
            <person name="Cheng J."/>
            <person name="Tian M."/>
            <person name="Pan X."/>
            <person name="Warren A."/>
            <person name="Jiang C."/>
            <person name="Yuan D."/>
            <person name="Miao W."/>
        </authorList>
    </citation>
    <scope>NUCLEOTIDE SEQUENCE [LARGE SCALE GENOMIC DNA]</scope>
    <source>
        <strain evidence="2">36N120E</strain>
    </source>
</reference>
<dbReference type="Gene3D" id="1.25.40.10">
    <property type="entry name" value="Tetratricopeptide repeat domain"/>
    <property type="match status" value="1"/>
</dbReference>
<comment type="caution">
    <text evidence="2">The sequence shown here is derived from an EMBL/GenBank/DDBJ whole genome shotgun (WGS) entry which is preliminary data.</text>
</comment>
<keyword evidence="3" id="KW-1185">Reference proteome</keyword>
<feature type="compositionally biased region" description="Low complexity" evidence="1">
    <location>
        <begin position="643"/>
        <end position="666"/>
    </location>
</feature>
<dbReference type="InParanoid" id="A0A0V0QQJ9"/>
<organism evidence="2 3">
    <name type="scientific">Pseudocohnilembus persalinus</name>
    <name type="common">Ciliate</name>
    <dbReference type="NCBI Taxonomy" id="266149"/>
    <lineage>
        <taxon>Eukaryota</taxon>
        <taxon>Sar</taxon>
        <taxon>Alveolata</taxon>
        <taxon>Ciliophora</taxon>
        <taxon>Intramacronucleata</taxon>
        <taxon>Oligohymenophorea</taxon>
        <taxon>Scuticociliatia</taxon>
        <taxon>Philasterida</taxon>
        <taxon>Pseudocohnilembidae</taxon>
        <taxon>Pseudocohnilembus</taxon>
    </lineage>
</organism>
<gene>
    <name evidence="2" type="ORF">PPERSA_04374</name>
</gene>
<dbReference type="Proteomes" id="UP000054937">
    <property type="component" value="Unassembled WGS sequence"/>
</dbReference>
<dbReference type="Pfam" id="PF13181">
    <property type="entry name" value="TPR_8"/>
    <property type="match status" value="1"/>
</dbReference>
<dbReference type="EMBL" id="LDAU01000114">
    <property type="protein sequence ID" value="KRX04559.1"/>
    <property type="molecule type" value="Genomic_DNA"/>
</dbReference>
<protein>
    <recommendedName>
        <fullName evidence="4">Tetratricopeptide repeat protein</fullName>
    </recommendedName>
</protein>
<feature type="region of interest" description="Disordered" evidence="1">
    <location>
        <begin position="635"/>
        <end position="666"/>
    </location>
</feature>
<evidence type="ECO:0008006" key="4">
    <source>
        <dbReference type="Google" id="ProtNLM"/>
    </source>
</evidence>
<feature type="region of interest" description="Disordered" evidence="1">
    <location>
        <begin position="1"/>
        <end position="26"/>
    </location>
</feature>
<dbReference type="InterPro" id="IPR011990">
    <property type="entry name" value="TPR-like_helical_dom_sf"/>
</dbReference>
<dbReference type="InterPro" id="IPR019734">
    <property type="entry name" value="TPR_rpt"/>
</dbReference>
<feature type="compositionally biased region" description="Low complexity" evidence="1">
    <location>
        <begin position="842"/>
        <end position="852"/>
    </location>
</feature>